<feature type="transmembrane region" description="Helical" evidence="9">
    <location>
        <begin position="148"/>
        <end position="167"/>
    </location>
</feature>
<evidence type="ECO:0000259" key="10">
    <source>
        <dbReference type="PROSITE" id="PS50928"/>
    </source>
</evidence>
<dbReference type="PANTHER" id="PTHR42922:SF1">
    <property type="entry name" value="PHOSPHATE TRANSPORT SYSTEM PERMEASE PROTEIN PSTA"/>
    <property type="match status" value="1"/>
</dbReference>
<evidence type="ECO:0000256" key="8">
    <source>
        <dbReference type="ARBA" id="ARBA00023136"/>
    </source>
</evidence>
<keyword evidence="8 9" id="KW-0472">Membrane</keyword>
<dbReference type="GO" id="GO:0005886">
    <property type="term" value="C:plasma membrane"/>
    <property type="evidence" value="ECO:0007669"/>
    <property type="project" value="UniProtKB-SubCell"/>
</dbReference>
<protein>
    <recommendedName>
        <fullName evidence="9">Phosphate transport system permease protein PstA</fullName>
    </recommendedName>
</protein>
<feature type="transmembrane region" description="Helical" evidence="9">
    <location>
        <begin position="30"/>
        <end position="55"/>
    </location>
</feature>
<dbReference type="GO" id="GO:0035435">
    <property type="term" value="P:phosphate ion transmembrane transport"/>
    <property type="evidence" value="ECO:0007669"/>
    <property type="project" value="InterPro"/>
</dbReference>
<dbReference type="InterPro" id="IPR005672">
    <property type="entry name" value="Phosphate_PstA"/>
</dbReference>
<evidence type="ECO:0000313" key="11">
    <source>
        <dbReference type="EMBL" id="PHK06090.1"/>
    </source>
</evidence>
<dbReference type="GeneID" id="57092300"/>
<keyword evidence="5" id="KW-0592">Phosphate transport</keyword>
<comment type="caution">
    <text evidence="11">The sequence shown here is derived from an EMBL/GenBank/DDBJ whole genome shotgun (WGS) entry which is preliminary data.</text>
</comment>
<feature type="transmembrane region" description="Helical" evidence="9">
    <location>
        <begin position="76"/>
        <end position="105"/>
    </location>
</feature>
<name>A0A9Q5ZFM3_NOSLI</name>
<dbReference type="EMBL" id="LAHD01000010">
    <property type="protein sequence ID" value="PHK06090.1"/>
    <property type="molecule type" value="Genomic_DNA"/>
</dbReference>
<evidence type="ECO:0000256" key="9">
    <source>
        <dbReference type="RuleBase" id="RU363043"/>
    </source>
</evidence>
<dbReference type="RefSeq" id="WP_099067006.1">
    <property type="nucleotide sequence ID" value="NZ_LAHD01000010.1"/>
</dbReference>
<proteinExistence type="inferred from homology"/>
<keyword evidence="6 9" id="KW-0812">Transmembrane</keyword>
<keyword evidence="4 9" id="KW-1003">Cell membrane</keyword>
<gene>
    <name evidence="11" type="ORF">VF08_05710</name>
</gene>
<evidence type="ECO:0000256" key="1">
    <source>
        <dbReference type="ARBA" id="ARBA00004651"/>
    </source>
</evidence>
<comment type="subcellular location">
    <subcellularLocation>
        <location evidence="1 9">Cell membrane</location>
        <topology evidence="1 9">Multi-pass membrane protein</topology>
    </subcellularLocation>
</comment>
<dbReference type="Proteomes" id="UP000222310">
    <property type="component" value="Unassembled WGS sequence"/>
</dbReference>
<dbReference type="NCBIfam" id="TIGR00974">
    <property type="entry name" value="3a0107s02c"/>
    <property type="match status" value="1"/>
</dbReference>
<evidence type="ECO:0000256" key="6">
    <source>
        <dbReference type="ARBA" id="ARBA00022692"/>
    </source>
</evidence>
<evidence type="ECO:0000256" key="3">
    <source>
        <dbReference type="ARBA" id="ARBA00022448"/>
    </source>
</evidence>
<feature type="transmembrane region" description="Helical" evidence="9">
    <location>
        <begin position="264"/>
        <end position="287"/>
    </location>
</feature>
<evidence type="ECO:0000256" key="7">
    <source>
        <dbReference type="ARBA" id="ARBA00022989"/>
    </source>
</evidence>
<evidence type="ECO:0000256" key="2">
    <source>
        <dbReference type="ARBA" id="ARBA00007069"/>
    </source>
</evidence>
<dbReference type="CDD" id="cd06261">
    <property type="entry name" value="TM_PBP2"/>
    <property type="match status" value="1"/>
</dbReference>
<dbReference type="Pfam" id="PF00528">
    <property type="entry name" value="BPD_transp_1"/>
    <property type="match status" value="1"/>
</dbReference>
<feature type="domain" description="ABC transmembrane type-1" evidence="10">
    <location>
        <begin position="80"/>
        <end position="283"/>
    </location>
</feature>
<comment type="caution">
    <text evidence="9">Lacks conserved residue(s) required for the propagation of feature annotation.</text>
</comment>
<dbReference type="Gene3D" id="1.10.3720.10">
    <property type="entry name" value="MetI-like"/>
    <property type="match status" value="1"/>
</dbReference>
<keyword evidence="7 9" id="KW-1133">Transmembrane helix</keyword>
<feature type="transmembrane region" description="Helical" evidence="9">
    <location>
        <begin position="117"/>
        <end position="141"/>
    </location>
</feature>
<dbReference type="InterPro" id="IPR000515">
    <property type="entry name" value="MetI-like"/>
</dbReference>
<evidence type="ECO:0000256" key="4">
    <source>
        <dbReference type="ARBA" id="ARBA00022475"/>
    </source>
</evidence>
<dbReference type="PROSITE" id="PS50928">
    <property type="entry name" value="ABC_TM1"/>
    <property type="match status" value="1"/>
</dbReference>
<reference evidence="11 12" key="1">
    <citation type="submission" date="2015-02" db="EMBL/GenBank/DDBJ databases">
        <title>Nostoc linckia genome annotation.</title>
        <authorList>
            <person name="Zhou Z."/>
        </authorList>
    </citation>
    <scope>NUCLEOTIDE SEQUENCE [LARGE SCALE GENOMIC DNA]</scope>
    <source>
        <strain evidence="12">z8</strain>
    </source>
</reference>
<dbReference type="PANTHER" id="PTHR42922">
    <property type="entry name" value="PHOSPHATE TRANSPORT SYSTEM PERMEASE PROTEIN PSTA"/>
    <property type="match status" value="1"/>
</dbReference>
<dbReference type="InterPro" id="IPR035906">
    <property type="entry name" value="MetI-like_sf"/>
</dbReference>
<dbReference type="InterPro" id="IPR051408">
    <property type="entry name" value="Phosphate_transprt_permease"/>
</dbReference>
<sequence length="293" mass="31553">MNDYIEPENDESIIKELCSPLPKERVIFTYLMNAIAFGFTTLALIPLLSILWEIFLRGISGIKWEVFIKTVIDNGFGNAIIGTITMVTIGAFFSIPTGVMTGIFLAEFGQTNPIANLVRFITNILTGVPSIVVGIFAYGIIVLATKGFSAIAGGFALAVIMLPVIILTTEESLKLIPTSQRLASAALGGTRFQTTFRIVVTAATPGITTGILLAISRAAGETAPLLFTALFSLDWSEGLLSPTASLPVLIFNLYNDPDPEKNQLVWTTAIILLGLILCVSIISRVVISKRKIK</sequence>
<keyword evidence="3" id="KW-0813">Transport</keyword>
<comment type="similarity">
    <text evidence="2 9">Belongs to the binding-protein-dependent transport system permease family. CysTW subfamily.</text>
</comment>
<evidence type="ECO:0000256" key="5">
    <source>
        <dbReference type="ARBA" id="ARBA00022592"/>
    </source>
</evidence>
<dbReference type="AlphaFoldDB" id="A0A9Q5ZFM3"/>
<accession>A0A9Q5ZFM3</accession>
<evidence type="ECO:0000313" key="12">
    <source>
        <dbReference type="Proteomes" id="UP000222310"/>
    </source>
</evidence>
<organism evidence="11 12">
    <name type="scientific">Nostoc linckia z8</name>
    <dbReference type="NCBI Taxonomy" id="1628746"/>
    <lineage>
        <taxon>Bacteria</taxon>
        <taxon>Bacillati</taxon>
        <taxon>Cyanobacteriota</taxon>
        <taxon>Cyanophyceae</taxon>
        <taxon>Nostocales</taxon>
        <taxon>Nostocaceae</taxon>
        <taxon>Nostoc</taxon>
    </lineage>
</organism>
<dbReference type="SUPFAM" id="SSF161098">
    <property type="entry name" value="MetI-like"/>
    <property type="match status" value="1"/>
</dbReference>
<dbReference type="GO" id="GO:0005315">
    <property type="term" value="F:phosphate transmembrane transporter activity"/>
    <property type="evidence" value="ECO:0007669"/>
    <property type="project" value="InterPro"/>
</dbReference>